<reference evidence="1" key="2">
    <citation type="journal article" date="2018" name="MBio">
        <title>Insights into the evolution of host association through the isolation and characterization of a novel human periodontal pathobiont, Desulfobulbus oralis.</title>
        <authorList>
            <person name="Cross K.L."/>
            <person name="Chirania P."/>
            <person name="Xiong W."/>
            <person name="Beall C.J."/>
            <person name="Elkins J.G."/>
            <person name="Giannone R.J."/>
            <person name="Griffen A.L."/>
            <person name="Guss A.M."/>
            <person name="Hettich R.L."/>
            <person name="Joshi S.S."/>
            <person name="Mokrzan E.M."/>
            <person name="Martin R.K."/>
            <person name="Zhulin I.B."/>
            <person name="Leys E.J."/>
            <person name="Podar M."/>
        </authorList>
    </citation>
    <scope>NUCLEOTIDE SEQUENCE [LARGE SCALE GENOMIC DNA]</scope>
    <source>
        <strain evidence="1">ORNL</strain>
    </source>
</reference>
<sequence length="111" mass="12515">MSETSSQPETQAEESCPCPEGQVRDAFGRCVMPTVTFSSLILSLNTSALFHMGELPHPETGRKERNLELAKHAIDTIALLKTKTLGNLVEEERELLDRVLYELKMHYVRLS</sequence>
<dbReference type="AlphaFoldDB" id="A0A2L1GQM9"/>
<dbReference type="EMBL" id="CP021255">
    <property type="protein sequence ID" value="AVD71937.1"/>
    <property type="molecule type" value="Genomic_DNA"/>
</dbReference>
<evidence type="ECO:0000313" key="2">
    <source>
        <dbReference type="Proteomes" id="UP000239867"/>
    </source>
</evidence>
<name>A0A2L1GQM9_9BACT</name>
<dbReference type="Proteomes" id="UP000239867">
    <property type="component" value="Chromosome"/>
</dbReference>
<dbReference type="RefSeq" id="WP_104937145.1">
    <property type="nucleotide sequence ID" value="NZ_CP021255.1"/>
</dbReference>
<organism evidence="1 2">
    <name type="scientific">Desulfobulbus oralis</name>
    <dbReference type="NCBI Taxonomy" id="1986146"/>
    <lineage>
        <taxon>Bacteria</taxon>
        <taxon>Pseudomonadati</taxon>
        <taxon>Thermodesulfobacteriota</taxon>
        <taxon>Desulfobulbia</taxon>
        <taxon>Desulfobulbales</taxon>
        <taxon>Desulfobulbaceae</taxon>
        <taxon>Desulfobulbus</taxon>
    </lineage>
</organism>
<dbReference type="Pfam" id="PF08899">
    <property type="entry name" value="DUF1844"/>
    <property type="match status" value="1"/>
</dbReference>
<gene>
    <name evidence="1" type="ORF">CAY53_11020</name>
</gene>
<reference evidence="1" key="1">
    <citation type="submission" date="2017-05" db="EMBL/GenBank/DDBJ databases">
        <authorList>
            <person name="Song R."/>
            <person name="Chenine A.L."/>
            <person name="Ruprecht R.M."/>
        </authorList>
    </citation>
    <scope>NUCLEOTIDE SEQUENCE</scope>
    <source>
        <strain evidence="1">ORNL</strain>
    </source>
</reference>
<keyword evidence="2" id="KW-1185">Reference proteome</keyword>
<dbReference type="OrthoDB" id="9799618at2"/>
<dbReference type="KEGG" id="deo:CAY53_11020"/>
<proteinExistence type="predicted"/>
<evidence type="ECO:0008006" key="3">
    <source>
        <dbReference type="Google" id="ProtNLM"/>
    </source>
</evidence>
<accession>A0A2L1GQM9</accession>
<protein>
    <recommendedName>
        <fullName evidence="3">DUF1844 domain-containing protein</fullName>
    </recommendedName>
</protein>
<dbReference type="InterPro" id="IPR014995">
    <property type="entry name" value="DUF1844"/>
</dbReference>
<evidence type="ECO:0000313" key="1">
    <source>
        <dbReference type="EMBL" id="AVD71937.1"/>
    </source>
</evidence>